<feature type="non-terminal residue" evidence="1">
    <location>
        <position position="1"/>
    </location>
</feature>
<reference evidence="1" key="1">
    <citation type="submission" date="2021-02" db="EMBL/GenBank/DDBJ databases">
        <authorList>
            <person name="Dougan E. K."/>
            <person name="Rhodes N."/>
            <person name="Thang M."/>
            <person name="Chan C."/>
        </authorList>
    </citation>
    <scope>NUCLEOTIDE SEQUENCE</scope>
</reference>
<keyword evidence="2" id="KW-1185">Reference proteome</keyword>
<evidence type="ECO:0000313" key="2">
    <source>
        <dbReference type="Proteomes" id="UP000649617"/>
    </source>
</evidence>
<name>A0A812SCM1_SYMPI</name>
<gene>
    <name evidence="1" type="primary">CHY1</name>
    <name evidence="1" type="ORF">SPIL2461_LOCUS11929</name>
</gene>
<proteinExistence type="predicted"/>
<dbReference type="AlphaFoldDB" id="A0A812SCM1"/>
<sequence length="51" mass="5538">VVNAMVERDALHAKTRTPKVVTLCKMLVDAFTTHSTKSEGTVILLSGPQSR</sequence>
<accession>A0A812SCM1</accession>
<dbReference type="EMBL" id="CAJNIZ010023681">
    <property type="protein sequence ID" value="CAE7470856.1"/>
    <property type="molecule type" value="Genomic_DNA"/>
</dbReference>
<organism evidence="1 2">
    <name type="scientific">Symbiodinium pilosum</name>
    <name type="common">Dinoflagellate</name>
    <dbReference type="NCBI Taxonomy" id="2952"/>
    <lineage>
        <taxon>Eukaryota</taxon>
        <taxon>Sar</taxon>
        <taxon>Alveolata</taxon>
        <taxon>Dinophyceae</taxon>
        <taxon>Suessiales</taxon>
        <taxon>Symbiodiniaceae</taxon>
        <taxon>Symbiodinium</taxon>
    </lineage>
</organism>
<comment type="caution">
    <text evidence="1">The sequence shown here is derived from an EMBL/GenBank/DDBJ whole genome shotgun (WGS) entry which is preliminary data.</text>
</comment>
<dbReference type="OrthoDB" id="10662347at2759"/>
<evidence type="ECO:0000313" key="1">
    <source>
        <dbReference type="EMBL" id="CAE7470856.1"/>
    </source>
</evidence>
<dbReference type="Proteomes" id="UP000649617">
    <property type="component" value="Unassembled WGS sequence"/>
</dbReference>
<protein>
    <submittedName>
        <fullName evidence="1">CHY1 protein</fullName>
    </submittedName>
</protein>